<evidence type="ECO:0000259" key="15">
    <source>
        <dbReference type="Pfam" id="PF13649"/>
    </source>
</evidence>
<dbReference type="InterPro" id="IPR055135">
    <property type="entry name" value="PRMT_dom"/>
</dbReference>
<dbReference type="PROSITE" id="PS51678">
    <property type="entry name" value="SAM_MT_PRMT"/>
    <property type="match status" value="1"/>
</dbReference>
<evidence type="ECO:0000256" key="9">
    <source>
        <dbReference type="ARBA" id="ARBA00022857"/>
    </source>
</evidence>
<keyword evidence="8" id="KW-0274">FAD</keyword>
<evidence type="ECO:0000259" key="16">
    <source>
        <dbReference type="Pfam" id="PF22528"/>
    </source>
</evidence>
<evidence type="ECO:0000256" key="14">
    <source>
        <dbReference type="PROSITE-ProRule" id="PRU01015"/>
    </source>
</evidence>
<dbReference type="InterPro" id="IPR025799">
    <property type="entry name" value="Arg_MeTrfase"/>
</dbReference>
<comment type="catalytic activity">
    <reaction evidence="11">
        <text>L-ornithine + NADPH + O2 = N(5)-hydroxy-L-ornithine + NADP(+) + H2O</text>
        <dbReference type="Rhea" id="RHEA:41508"/>
        <dbReference type="ChEBI" id="CHEBI:15377"/>
        <dbReference type="ChEBI" id="CHEBI:15379"/>
        <dbReference type="ChEBI" id="CHEBI:46911"/>
        <dbReference type="ChEBI" id="CHEBI:57783"/>
        <dbReference type="ChEBI" id="CHEBI:58349"/>
        <dbReference type="ChEBI" id="CHEBI:78275"/>
        <dbReference type="EC" id="1.14.13.196"/>
    </reaction>
</comment>
<comment type="similarity">
    <text evidence="3">Belongs to the lysine N(6)-hydroxylase/L-ornithine N(5)-oxygenase family.</text>
</comment>
<dbReference type="InterPro" id="IPR029063">
    <property type="entry name" value="SAM-dependent_MTases_sf"/>
</dbReference>
<dbReference type="Pfam" id="PF13649">
    <property type="entry name" value="Methyltransf_25"/>
    <property type="match status" value="1"/>
</dbReference>
<gene>
    <name evidence="17" type="ORF">NEOLI_003748</name>
</gene>
<evidence type="ECO:0000256" key="7">
    <source>
        <dbReference type="ARBA" id="ARBA00022691"/>
    </source>
</evidence>
<accession>A0A1U7LH96</accession>
<dbReference type="GO" id="GO:0032259">
    <property type="term" value="P:methylation"/>
    <property type="evidence" value="ECO:0007669"/>
    <property type="project" value="UniProtKB-KW"/>
</dbReference>
<dbReference type="Gene3D" id="3.50.50.60">
    <property type="entry name" value="FAD/NAD(P)-binding domain"/>
    <property type="match status" value="1"/>
</dbReference>
<evidence type="ECO:0000256" key="6">
    <source>
        <dbReference type="ARBA" id="ARBA00022679"/>
    </source>
</evidence>
<keyword evidence="9" id="KW-0521">NADP</keyword>
<dbReference type="InterPro" id="IPR041698">
    <property type="entry name" value="Methyltransf_25"/>
</dbReference>
<proteinExistence type="inferred from homology"/>
<dbReference type="GO" id="GO:0016274">
    <property type="term" value="F:protein-arginine N-methyltransferase activity"/>
    <property type="evidence" value="ECO:0007669"/>
    <property type="project" value="InterPro"/>
</dbReference>
<dbReference type="Pfam" id="PF13434">
    <property type="entry name" value="Lys_Orn_oxgnase"/>
    <property type="match status" value="1"/>
</dbReference>
<evidence type="ECO:0000256" key="5">
    <source>
        <dbReference type="ARBA" id="ARBA00022630"/>
    </source>
</evidence>
<comment type="cofactor">
    <cofactor evidence="1">
        <name>FAD</name>
        <dbReference type="ChEBI" id="CHEBI:57692"/>
    </cofactor>
</comment>
<dbReference type="GO" id="GO:0042054">
    <property type="term" value="F:histone methyltransferase activity"/>
    <property type="evidence" value="ECO:0007669"/>
    <property type="project" value="TreeGrafter"/>
</dbReference>
<evidence type="ECO:0000313" key="18">
    <source>
        <dbReference type="Proteomes" id="UP000186594"/>
    </source>
</evidence>
<dbReference type="PANTHER" id="PTHR11006:SF53">
    <property type="entry name" value="PROTEIN ARGININE N-METHYLTRANSFERASE 3"/>
    <property type="match status" value="1"/>
</dbReference>
<evidence type="ECO:0000313" key="17">
    <source>
        <dbReference type="EMBL" id="OLL22030.1"/>
    </source>
</evidence>
<feature type="domain" description="Methyltransferase" evidence="15">
    <location>
        <begin position="488"/>
        <end position="585"/>
    </location>
</feature>
<reference evidence="17 18" key="1">
    <citation type="submission" date="2016-04" db="EMBL/GenBank/DDBJ databases">
        <title>Evolutionary innovation and constraint leading to complex multicellularity in the Ascomycota.</title>
        <authorList>
            <person name="Cisse O."/>
            <person name="Nguyen A."/>
            <person name="Hewitt D.A."/>
            <person name="Jedd G."/>
            <person name="Stajich J.E."/>
        </authorList>
    </citation>
    <scope>NUCLEOTIDE SEQUENCE [LARGE SCALE GENOMIC DNA]</scope>
    <source>
        <strain evidence="17 18">DAH-3</strain>
    </source>
</reference>
<name>A0A1U7LH96_NEOID</name>
<dbReference type="Pfam" id="PF22528">
    <property type="entry name" value="PRMT_C"/>
    <property type="match status" value="1"/>
</dbReference>
<keyword evidence="6 14" id="KW-0808">Transferase</keyword>
<dbReference type="InterPro" id="IPR036188">
    <property type="entry name" value="FAD/NAD-bd_sf"/>
</dbReference>
<dbReference type="Gene3D" id="2.70.160.11">
    <property type="entry name" value="Hnrnp arginine n-methyltransferase1"/>
    <property type="match status" value="1"/>
</dbReference>
<feature type="domain" description="Protein arginine N-methyltransferase" evidence="16">
    <location>
        <begin position="590"/>
        <end position="753"/>
    </location>
</feature>
<keyword evidence="18" id="KW-1185">Reference proteome</keyword>
<evidence type="ECO:0000256" key="8">
    <source>
        <dbReference type="ARBA" id="ARBA00022827"/>
    </source>
</evidence>
<evidence type="ECO:0000256" key="3">
    <source>
        <dbReference type="ARBA" id="ARBA00007588"/>
    </source>
</evidence>
<dbReference type="PANTHER" id="PTHR11006">
    <property type="entry name" value="PROTEIN ARGININE N-METHYLTRANSFERASE"/>
    <property type="match status" value="1"/>
</dbReference>
<protein>
    <submittedName>
        <fullName evidence="17">Protein arginine N-methyltransferase 1</fullName>
    </submittedName>
</protein>
<keyword evidence="10" id="KW-0560">Oxidoreductase</keyword>
<dbReference type="Proteomes" id="UP000186594">
    <property type="component" value="Unassembled WGS sequence"/>
</dbReference>
<dbReference type="Gene3D" id="3.40.50.150">
    <property type="entry name" value="Vaccinia Virus protein VP39"/>
    <property type="match status" value="1"/>
</dbReference>
<comment type="catalytic activity">
    <reaction evidence="12">
        <text>L-ornithine + NADH + O2 = N(5)-hydroxy-L-ornithine + NAD(+) + H2O</text>
        <dbReference type="Rhea" id="RHEA:41512"/>
        <dbReference type="ChEBI" id="CHEBI:15377"/>
        <dbReference type="ChEBI" id="CHEBI:15379"/>
        <dbReference type="ChEBI" id="CHEBI:46911"/>
        <dbReference type="ChEBI" id="CHEBI:57540"/>
        <dbReference type="ChEBI" id="CHEBI:57945"/>
        <dbReference type="ChEBI" id="CHEBI:78275"/>
        <dbReference type="EC" id="1.14.13.196"/>
    </reaction>
</comment>
<keyword evidence="7 14" id="KW-0949">S-adenosyl-L-methionine</keyword>
<sequence length="766" mass="87114">MLLPNTKMQISFLKDFATIRDPTSKFTFINYLHVNNRLLDFLNLGTFLPYREEYNDYMSWVAKAFEEDVRYGEEVVALEPVIGGPVNKIAVMSRSLSAGIAHRRITTNVIISTGGQAFIPKIFPSHRRISHSSEYNYTSLQSSNRIAVIGSGQSAAEVFQDLCMRYPSSEIFLIIRNAALKPSDDSPFVNEIFNPDRVDDLYKLPAEKRQARIQEDRATNYGVVRESLLNDIYSHLYKQKLPGHKEVNKILNLQQVKSVSVSDYSVSITLEHVDSLITTDLSLDHVFLATGYTRNFHQILLSSFEEFFEPGFPVTRDYRVKTKSTIDFGIWLQGCNESTHGLADSLLSIMAIRGMEIVGNEAILNKVKPSLRIEDPKFNFYSDTSASYILQVSQPELESWKEKFLTCNPFTLPLLYLKMNHKYPDPMETSTGKHAHTGAGDGLTSKDYYFDSYAHFGIHEEMLKDEIRTMSYRNAMLQNKHLFEGKVVLDVGCGTGILSMFASQAGAKLVIGIDMSNIIDQAQKIIARNGFTDKIILIKGKMEEAVLPVQEVDIIISEWMGYFLLYESMLDTVLYARDRYLKKGGLLFPDKASMYIAGIEDGEYKEEKIGFWKNVYGFDFSDIQAIALKEPLVDTVDLKAVVTDPTLFLQLDLNTVTKEELSFTKEFQLRAVRNDFVHAFIAWFDIKFSVCHKPISFSTGPQAKYTHWKSTVFYLNDQLTVKTGEMIKGKLRCTPNTSNPRDLDIQIEYQFEGALGKSHDFAKITL</sequence>
<dbReference type="STRING" id="1198029.A0A1U7LH96"/>
<dbReference type="OrthoDB" id="7848332at2759"/>
<evidence type="ECO:0000256" key="4">
    <source>
        <dbReference type="ARBA" id="ARBA00022603"/>
    </source>
</evidence>
<keyword evidence="4 14" id="KW-0489">Methyltransferase</keyword>
<dbReference type="GO" id="GO:0016491">
    <property type="term" value="F:oxidoreductase activity"/>
    <property type="evidence" value="ECO:0007669"/>
    <property type="project" value="UniProtKB-KW"/>
</dbReference>
<evidence type="ECO:0000256" key="2">
    <source>
        <dbReference type="ARBA" id="ARBA00004924"/>
    </source>
</evidence>
<dbReference type="CDD" id="cd02440">
    <property type="entry name" value="AdoMet_MTases"/>
    <property type="match status" value="1"/>
</dbReference>
<evidence type="ECO:0000256" key="12">
    <source>
        <dbReference type="ARBA" id="ARBA00049248"/>
    </source>
</evidence>
<dbReference type="SUPFAM" id="SSF53335">
    <property type="entry name" value="S-adenosyl-L-methionine-dependent methyltransferases"/>
    <property type="match status" value="1"/>
</dbReference>
<dbReference type="InterPro" id="IPR025700">
    <property type="entry name" value="Lys/Orn_oxygenase"/>
</dbReference>
<organism evidence="17 18">
    <name type="scientific">Neolecta irregularis (strain DAH-3)</name>
    <dbReference type="NCBI Taxonomy" id="1198029"/>
    <lineage>
        <taxon>Eukaryota</taxon>
        <taxon>Fungi</taxon>
        <taxon>Dikarya</taxon>
        <taxon>Ascomycota</taxon>
        <taxon>Taphrinomycotina</taxon>
        <taxon>Neolectales</taxon>
        <taxon>Neolectaceae</taxon>
        <taxon>Neolecta</taxon>
    </lineage>
</organism>
<comment type="catalytic activity">
    <reaction evidence="13">
        <text>L-arginyl-[protein] + S-adenosyl-L-methionine = N(omega)-methyl-L-arginyl-[protein] + S-adenosyl-L-homocysteine + H(+)</text>
        <dbReference type="Rhea" id="RHEA:48100"/>
        <dbReference type="Rhea" id="RHEA-COMP:10532"/>
        <dbReference type="Rhea" id="RHEA-COMP:11990"/>
        <dbReference type="ChEBI" id="CHEBI:15378"/>
        <dbReference type="ChEBI" id="CHEBI:29965"/>
        <dbReference type="ChEBI" id="CHEBI:57856"/>
        <dbReference type="ChEBI" id="CHEBI:59789"/>
        <dbReference type="ChEBI" id="CHEBI:65280"/>
    </reaction>
    <physiologicalReaction direction="left-to-right" evidence="13">
        <dbReference type="Rhea" id="RHEA:48101"/>
    </physiologicalReaction>
</comment>
<dbReference type="EMBL" id="LXFE01004014">
    <property type="protein sequence ID" value="OLL22030.1"/>
    <property type="molecule type" value="Genomic_DNA"/>
</dbReference>
<evidence type="ECO:0000256" key="10">
    <source>
        <dbReference type="ARBA" id="ARBA00023002"/>
    </source>
</evidence>
<dbReference type="SUPFAM" id="SSF51905">
    <property type="entry name" value="FAD/NAD(P)-binding domain"/>
    <property type="match status" value="1"/>
</dbReference>
<evidence type="ECO:0000256" key="11">
    <source>
        <dbReference type="ARBA" id="ARBA00047598"/>
    </source>
</evidence>
<keyword evidence="5" id="KW-0285">Flavoprotein</keyword>
<dbReference type="AlphaFoldDB" id="A0A1U7LH96"/>
<dbReference type="FunFam" id="3.40.50.150:FF:000003">
    <property type="entry name" value="Blast:Protein arginine N-methyltransferase 1"/>
    <property type="match status" value="1"/>
</dbReference>
<dbReference type="FunFam" id="2.70.160.11:FF:000001">
    <property type="entry name" value="Blast:Protein arginine N-methyltransferase 1"/>
    <property type="match status" value="1"/>
</dbReference>
<comment type="caution">
    <text evidence="17">The sequence shown here is derived from an EMBL/GenBank/DDBJ whole genome shotgun (WGS) entry which is preliminary data.</text>
</comment>
<evidence type="ECO:0000256" key="1">
    <source>
        <dbReference type="ARBA" id="ARBA00001974"/>
    </source>
</evidence>
<evidence type="ECO:0000256" key="13">
    <source>
        <dbReference type="ARBA" id="ARBA00049303"/>
    </source>
</evidence>
<comment type="pathway">
    <text evidence="2">Siderophore biosynthesis.</text>
</comment>
<dbReference type="GO" id="GO:0005634">
    <property type="term" value="C:nucleus"/>
    <property type="evidence" value="ECO:0007669"/>
    <property type="project" value="TreeGrafter"/>
</dbReference>